<keyword evidence="3" id="KW-1185">Reference proteome</keyword>
<dbReference type="InterPro" id="IPR048958">
    <property type="entry name" value="Polysacc_lyase_14"/>
</dbReference>
<sequence>MDTKYLATKRTVLLAIQTSHPDAPSLLIVVAQQSSLSPLSATSTTAMPAPGRIRLLHALSLSLVLTRVSADGVTPLSSVASQFSLTTSTSLPFPTATLSTNDSDDFVTSGWSLSKGHISNGQADLQFIDDPFPNNTVPISTSDDSTLSSENGTVLRVTYPAGSFSNHTGGAQFYTLWNSSTPLQSMLVSYELAFDSDFDWVKGGKLPGIRGGPSIEGCSGGKEPTGTDCFSTRLMWRTDAAGEVYAYVPKTDGICDADEVKCNDDFGVSIHRGAFGFPTGQWCRVTLLVQMNDPPSTSNGYVALYFNDILAISQTGVQFRKDDSVNPGGLFFSTFFGGNDDSWATPIETHTYFRNIRMYGSSSPSTMSAGVRTRAQEWGWVVMLAVLIFFCGLELV</sequence>
<organism evidence="2 3">
    <name type="scientific">Sanghuangporus baumii</name>
    <name type="common">Phellinus baumii</name>
    <dbReference type="NCBI Taxonomy" id="108892"/>
    <lineage>
        <taxon>Eukaryota</taxon>
        <taxon>Fungi</taxon>
        <taxon>Dikarya</taxon>
        <taxon>Basidiomycota</taxon>
        <taxon>Agaricomycotina</taxon>
        <taxon>Agaricomycetes</taxon>
        <taxon>Hymenochaetales</taxon>
        <taxon>Hymenochaetaceae</taxon>
        <taxon>Sanghuangporus</taxon>
    </lineage>
</organism>
<evidence type="ECO:0000259" key="1">
    <source>
        <dbReference type="Pfam" id="PF21294"/>
    </source>
</evidence>
<dbReference type="Pfam" id="PF21294">
    <property type="entry name" value="Polysacc_lyase_14"/>
    <property type="match status" value="1"/>
</dbReference>
<dbReference type="Proteomes" id="UP000757232">
    <property type="component" value="Unassembled WGS sequence"/>
</dbReference>
<dbReference type="Gene3D" id="2.60.120.200">
    <property type="match status" value="1"/>
</dbReference>
<protein>
    <recommendedName>
        <fullName evidence="1">Polysaccharide lyase 14 domain-containing protein</fullName>
    </recommendedName>
</protein>
<gene>
    <name evidence="2" type="ORF">A7U60_g2109</name>
</gene>
<dbReference type="PANTHER" id="PTHR40124:SF1">
    <property type="entry name" value="DISAGGREGATASE RELATED REPEAT PROTEIN"/>
    <property type="match status" value="1"/>
</dbReference>
<accession>A0A9Q5I369</accession>
<reference evidence="2" key="1">
    <citation type="submission" date="2016-06" db="EMBL/GenBank/DDBJ databases">
        <title>Draft Genome sequence of the fungus Inonotus baumii.</title>
        <authorList>
            <person name="Zhu H."/>
            <person name="Lin W."/>
        </authorList>
    </citation>
    <scope>NUCLEOTIDE SEQUENCE</scope>
    <source>
        <strain evidence="2">821</strain>
    </source>
</reference>
<proteinExistence type="predicted"/>
<evidence type="ECO:0000313" key="2">
    <source>
        <dbReference type="EMBL" id="OCB90674.1"/>
    </source>
</evidence>
<evidence type="ECO:0000313" key="3">
    <source>
        <dbReference type="Proteomes" id="UP000757232"/>
    </source>
</evidence>
<name>A0A9Q5I369_SANBA</name>
<dbReference type="AlphaFoldDB" id="A0A9Q5I369"/>
<dbReference type="OrthoDB" id="2395160at2759"/>
<feature type="domain" description="Polysaccharide lyase 14" evidence="1">
    <location>
        <begin position="150"/>
        <end position="356"/>
    </location>
</feature>
<dbReference type="PANTHER" id="PTHR40124">
    <property type="match status" value="1"/>
</dbReference>
<dbReference type="EMBL" id="LNZH02000122">
    <property type="protein sequence ID" value="OCB90674.1"/>
    <property type="molecule type" value="Genomic_DNA"/>
</dbReference>
<comment type="caution">
    <text evidence="2">The sequence shown here is derived from an EMBL/GenBank/DDBJ whole genome shotgun (WGS) entry which is preliminary data.</text>
</comment>